<keyword evidence="1" id="KW-0732">Signal</keyword>
<sequence>MKTQKYLLTLLLLLLYDNSVQKAQEAKIMDKSRPKIKNPKLVKFAERLREVRGNKSQADFSEELGIAITSLSAYENNAKNPSLAVAIDIAQKCGVSLDWLCGLENKQEHKPENLSDIIKSILDISVIDASFYYDEKIIDTIVHNEYATEYSAGIAFHFTDNGEALHDAHFYIIKFIEDFEKLYSLYKAGTIDKHLYDLWLNDKLQEYKKYNLMGVDEEFERELDAIFDKGTKEASENGDDHEKK</sequence>
<proteinExistence type="predicted"/>
<keyword evidence="4" id="KW-1185">Reference proteome</keyword>
<dbReference type="EMBL" id="LSZW01000013">
    <property type="protein sequence ID" value="KXK66981.1"/>
    <property type="molecule type" value="Genomic_DNA"/>
</dbReference>
<evidence type="ECO:0000256" key="1">
    <source>
        <dbReference type="SAM" id="SignalP"/>
    </source>
</evidence>
<dbReference type="Proteomes" id="UP000070366">
    <property type="component" value="Unassembled WGS sequence"/>
</dbReference>
<dbReference type="RefSeq" id="WP_082770993.1">
    <property type="nucleotide sequence ID" value="NZ_CABMOF010000028.1"/>
</dbReference>
<organism evidence="3 4">
    <name type="scientific">Christensenella minuta</name>
    <dbReference type="NCBI Taxonomy" id="626937"/>
    <lineage>
        <taxon>Bacteria</taxon>
        <taxon>Bacillati</taxon>
        <taxon>Bacillota</taxon>
        <taxon>Clostridia</taxon>
        <taxon>Christensenellales</taxon>
        <taxon>Christensenellaceae</taxon>
        <taxon>Christensenella</taxon>
    </lineage>
</organism>
<dbReference type="PROSITE" id="PS50943">
    <property type="entry name" value="HTH_CROC1"/>
    <property type="match status" value="1"/>
</dbReference>
<dbReference type="InterPro" id="IPR001387">
    <property type="entry name" value="Cro/C1-type_HTH"/>
</dbReference>
<dbReference type="GO" id="GO:0003677">
    <property type="term" value="F:DNA binding"/>
    <property type="evidence" value="ECO:0007669"/>
    <property type="project" value="UniProtKB-KW"/>
</dbReference>
<dbReference type="Gene3D" id="1.10.260.40">
    <property type="entry name" value="lambda repressor-like DNA-binding domains"/>
    <property type="match status" value="1"/>
</dbReference>
<evidence type="ECO:0000259" key="2">
    <source>
        <dbReference type="PROSITE" id="PS50943"/>
    </source>
</evidence>
<dbReference type="CDD" id="cd00093">
    <property type="entry name" value="HTH_XRE"/>
    <property type="match status" value="1"/>
</dbReference>
<dbReference type="SUPFAM" id="SSF47413">
    <property type="entry name" value="lambda repressor-like DNA-binding domains"/>
    <property type="match status" value="1"/>
</dbReference>
<comment type="caution">
    <text evidence="3">The sequence shown here is derived from an EMBL/GenBank/DDBJ whole genome shotgun (WGS) entry which is preliminary data.</text>
</comment>
<name>A0A136Q8I7_9FIRM</name>
<feature type="chain" id="PRO_5038411438" evidence="1">
    <location>
        <begin position="23"/>
        <end position="244"/>
    </location>
</feature>
<feature type="signal peptide" evidence="1">
    <location>
        <begin position="1"/>
        <end position="22"/>
    </location>
</feature>
<gene>
    <name evidence="3" type="ORF">HMPREF3293_00157</name>
</gene>
<dbReference type="InterPro" id="IPR010982">
    <property type="entry name" value="Lambda_DNA-bd_dom_sf"/>
</dbReference>
<keyword evidence="3" id="KW-0238">DNA-binding</keyword>
<dbReference type="STRING" id="626937.HMPREF3293_00157"/>
<dbReference type="AlphaFoldDB" id="A0A136Q8I7"/>
<reference evidence="3 4" key="1">
    <citation type="submission" date="2016-02" db="EMBL/GenBank/DDBJ databases">
        <authorList>
            <person name="Wen L."/>
            <person name="He K."/>
            <person name="Yang H."/>
        </authorList>
    </citation>
    <scope>NUCLEOTIDE SEQUENCE [LARGE SCALE GENOMIC DNA]</scope>
    <source>
        <strain evidence="3 4">DSM 22607</strain>
    </source>
</reference>
<dbReference type="Pfam" id="PF01381">
    <property type="entry name" value="HTH_3"/>
    <property type="match status" value="1"/>
</dbReference>
<protein>
    <submittedName>
        <fullName evidence="3">DNA-binding helix-turn-helix protein</fullName>
    </submittedName>
</protein>
<evidence type="ECO:0000313" key="3">
    <source>
        <dbReference type="EMBL" id="KXK66981.1"/>
    </source>
</evidence>
<dbReference type="SMART" id="SM00530">
    <property type="entry name" value="HTH_XRE"/>
    <property type="match status" value="1"/>
</dbReference>
<feature type="domain" description="HTH cro/C1-type" evidence="2">
    <location>
        <begin position="47"/>
        <end position="100"/>
    </location>
</feature>
<evidence type="ECO:0000313" key="4">
    <source>
        <dbReference type="Proteomes" id="UP000070366"/>
    </source>
</evidence>
<accession>A0A136Q8I7</accession>